<evidence type="ECO:0000256" key="1">
    <source>
        <dbReference type="ARBA" id="ARBA00004429"/>
    </source>
</evidence>
<feature type="transmembrane region" description="Helical" evidence="11">
    <location>
        <begin position="198"/>
        <end position="220"/>
    </location>
</feature>
<feature type="domain" description="Methyl-accepting transducer" evidence="12">
    <location>
        <begin position="308"/>
        <end position="551"/>
    </location>
</feature>
<evidence type="ECO:0000259" key="12">
    <source>
        <dbReference type="PROSITE" id="PS50111"/>
    </source>
</evidence>
<evidence type="ECO:0000256" key="8">
    <source>
        <dbReference type="ARBA" id="ARBA00029447"/>
    </source>
</evidence>
<evidence type="ECO:0000256" key="9">
    <source>
        <dbReference type="PROSITE-ProRule" id="PRU00284"/>
    </source>
</evidence>
<protein>
    <submittedName>
        <fullName evidence="15">Methyl-accepting chemotaxis protein</fullName>
    </submittedName>
</protein>
<dbReference type="InterPro" id="IPR033480">
    <property type="entry name" value="sCache_2"/>
</dbReference>
<keyword evidence="5 11" id="KW-1133">Transmembrane helix</keyword>
<evidence type="ECO:0000256" key="5">
    <source>
        <dbReference type="ARBA" id="ARBA00022989"/>
    </source>
</evidence>
<dbReference type="InterPro" id="IPR004089">
    <property type="entry name" value="MCPsignal_dom"/>
</dbReference>
<dbReference type="Gene3D" id="3.30.450.20">
    <property type="entry name" value="PAS domain"/>
    <property type="match status" value="1"/>
</dbReference>
<evidence type="ECO:0000256" key="6">
    <source>
        <dbReference type="ARBA" id="ARBA00023136"/>
    </source>
</evidence>
<dbReference type="PROSITE" id="PS50111">
    <property type="entry name" value="CHEMOTAXIS_TRANSDUC_2"/>
    <property type="match status" value="1"/>
</dbReference>
<comment type="subcellular location">
    <subcellularLocation>
        <location evidence="1">Cell inner membrane</location>
        <topology evidence="1">Multi-pass membrane protein</topology>
    </subcellularLocation>
</comment>
<gene>
    <name evidence="15" type="ORF">ACFQPS_01490</name>
</gene>
<dbReference type="Pfam" id="PF00672">
    <property type="entry name" value="HAMP"/>
    <property type="match status" value="1"/>
</dbReference>
<accession>A0ABW2KR28</accession>
<evidence type="ECO:0000256" key="2">
    <source>
        <dbReference type="ARBA" id="ARBA00022475"/>
    </source>
</evidence>
<organism evidence="15 16">
    <name type="scientific">Rhodocista pekingensis</name>
    <dbReference type="NCBI Taxonomy" id="201185"/>
    <lineage>
        <taxon>Bacteria</taxon>
        <taxon>Pseudomonadati</taxon>
        <taxon>Pseudomonadota</taxon>
        <taxon>Alphaproteobacteria</taxon>
        <taxon>Rhodospirillales</taxon>
        <taxon>Azospirillaceae</taxon>
        <taxon>Rhodocista</taxon>
    </lineage>
</organism>
<evidence type="ECO:0000313" key="15">
    <source>
        <dbReference type="EMBL" id="MFC7331825.1"/>
    </source>
</evidence>
<dbReference type="Gene3D" id="6.10.340.10">
    <property type="match status" value="1"/>
</dbReference>
<dbReference type="SMART" id="SM00304">
    <property type="entry name" value="HAMP"/>
    <property type="match status" value="1"/>
</dbReference>
<dbReference type="InterPro" id="IPR003660">
    <property type="entry name" value="HAMP_dom"/>
</dbReference>
<keyword evidence="10" id="KW-0175">Coiled coil</keyword>
<evidence type="ECO:0000256" key="3">
    <source>
        <dbReference type="ARBA" id="ARBA00022519"/>
    </source>
</evidence>
<evidence type="ECO:0000256" key="10">
    <source>
        <dbReference type="SAM" id="Coils"/>
    </source>
</evidence>
<evidence type="ECO:0000256" key="7">
    <source>
        <dbReference type="ARBA" id="ARBA00023224"/>
    </source>
</evidence>
<keyword evidence="16" id="KW-1185">Reference proteome</keyword>
<evidence type="ECO:0000313" key="16">
    <source>
        <dbReference type="Proteomes" id="UP001596456"/>
    </source>
</evidence>
<dbReference type="SUPFAM" id="SSF58104">
    <property type="entry name" value="Methyl-accepting chemotaxis protein (MCP) signaling domain"/>
    <property type="match status" value="1"/>
</dbReference>
<name>A0ABW2KR28_9PROT</name>
<keyword evidence="3" id="KW-0997">Cell inner membrane</keyword>
<dbReference type="InterPro" id="IPR000727">
    <property type="entry name" value="T_SNARE_dom"/>
</dbReference>
<dbReference type="SMART" id="SM01049">
    <property type="entry name" value="Cache_2"/>
    <property type="match status" value="1"/>
</dbReference>
<dbReference type="PROSITE" id="PS50192">
    <property type="entry name" value="T_SNARE"/>
    <property type="match status" value="1"/>
</dbReference>
<evidence type="ECO:0000259" key="14">
    <source>
        <dbReference type="PROSITE" id="PS50885"/>
    </source>
</evidence>
<feature type="domain" description="T-SNARE coiled-coil homology" evidence="13">
    <location>
        <begin position="477"/>
        <end position="529"/>
    </location>
</feature>
<keyword evidence="7 9" id="KW-0807">Transducer</keyword>
<keyword evidence="2" id="KW-1003">Cell membrane</keyword>
<comment type="caution">
    <text evidence="15">The sequence shown here is derived from an EMBL/GenBank/DDBJ whole genome shotgun (WGS) entry which is preliminary data.</text>
</comment>
<keyword evidence="6 11" id="KW-0472">Membrane</keyword>
<dbReference type="Pfam" id="PF00015">
    <property type="entry name" value="MCPsignal"/>
    <property type="match status" value="1"/>
</dbReference>
<dbReference type="SMART" id="SM00283">
    <property type="entry name" value="MA"/>
    <property type="match status" value="1"/>
</dbReference>
<feature type="coiled-coil region" evidence="10">
    <location>
        <begin position="540"/>
        <end position="567"/>
    </location>
</feature>
<evidence type="ECO:0000259" key="13">
    <source>
        <dbReference type="PROSITE" id="PS50192"/>
    </source>
</evidence>
<dbReference type="PANTHER" id="PTHR32089:SF112">
    <property type="entry name" value="LYSOZYME-LIKE PROTEIN-RELATED"/>
    <property type="match status" value="1"/>
</dbReference>
<dbReference type="Gene3D" id="1.10.287.950">
    <property type="entry name" value="Methyl-accepting chemotaxis protein"/>
    <property type="match status" value="1"/>
</dbReference>
<comment type="similarity">
    <text evidence="8">Belongs to the methyl-accepting chemotaxis (MCP) protein family.</text>
</comment>
<dbReference type="Pfam" id="PF17200">
    <property type="entry name" value="sCache_2"/>
    <property type="match status" value="1"/>
</dbReference>
<dbReference type="PANTHER" id="PTHR32089">
    <property type="entry name" value="METHYL-ACCEPTING CHEMOTAXIS PROTEIN MCPB"/>
    <property type="match status" value="1"/>
</dbReference>
<dbReference type="Proteomes" id="UP001596456">
    <property type="component" value="Unassembled WGS sequence"/>
</dbReference>
<feature type="domain" description="HAMP" evidence="14">
    <location>
        <begin position="221"/>
        <end position="274"/>
    </location>
</feature>
<proteinExistence type="inferred from homology"/>
<keyword evidence="4 11" id="KW-0812">Transmembrane</keyword>
<evidence type="ECO:0000256" key="11">
    <source>
        <dbReference type="SAM" id="Phobius"/>
    </source>
</evidence>
<reference evidence="16" key="1">
    <citation type="journal article" date="2019" name="Int. J. Syst. Evol. Microbiol.">
        <title>The Global Catalogue of Microorganisms (GCM) 10K type strain sequencing project: providing services to taxonomists for standard genome sequencing and annotation.</title>
        <authorList>
            <consortium name="The Broad Institute Genomics Platform"/>
            <consortium name="The Broad Institute Genome Sequencing Center for Infectious Disease"/>
            <person name="Wu L."/>
            <person name="Ma J."/>
        </authorList>
    </citation>
    <scope>NUCLEOTIDE SEQUENCE [LARGE SCALE GENOMIC DNA]</scope>
    <source>
        <strain evidence="16">CGMCC 1.16275</strain>
    </source>
</reference>
<sequence>MSSILKSVAAALASRAVTVKLYAIAAGLLLLIAVVGGQALIEMRKDLLHSRIEALGDLVETAQSIAAELNQEVQAGQISREEAITRFRDRARAMRYNGGSDYMVAYDMNGTQLVGADPRQEGTNRLDVQDSNGVYIVREFLRVASAGGSGTVEYHYPRPGNTEPSPKITYVHAYEPWNMVIGTGVYIDDIDAAFQRKLASFGMTIAVIIAGALFVVWLVARGITGPLSTLEGCMGRLAAGDLTTPIPAVKRLDEIGRMVKAVEVFKTNALDRQRLEKEQVEAKARAETERRASLIRLANEFEASVGEIVNAVSSSATETETAAVAMSSSAEQSTRQAAAVAAAADQASTNVNMVAGATEELSASIQEISRQVDSSTKIAGQAVSDVERTNSIMSALQAAAQQIGAVVELINTIAGQTNLLALNATIEAARAGEAGKGFAVVASEVKALANQTAKATDEIQLKVAEIRNATGDAVAAIRQVAETVTRINGITTTVAAAVEEQSAATREIAGNVQQAAAGTQEVSSNIAGVTQAAGETGAAASQMLSAAANLSKEAANLRNQVQTFLETVRRG</sequence>
<dbReference type="CDD" id="cd06225">
    <property type="entry name" value="HAMP"/>
    <property type="match status" value="1"/>
</dbReference>
<evidence type="ECO:0000256" key="4">
    <source>
        <dbReference type="ARBA" id="ARBA00022692"/>
    </source>
</evidence>
<dbReference type="PROSITE" id="PS50885">
    <property type="entry name" value="HAMP"/>
    <property type="match status" value="1"/>
</dbReference>
<feature type="transmembrane region" description="Helical" evidence="11">
    <location>
        <begin position="21"/>
        <end position="41"/>
    </location>
</feature>
<dbReference type="EMBL" id="JBHTCM010000004">
    <property type="protein sequence ID" value="MFC7331825.1"/>
    <property type="molecule type" value="Genomic_DNA"/>
</dbReference>
<dbReference type="RefSeq" id="WP_377355840.1">
    <property type="nucleotide sequence ID" value="NZ_JBHTCM010000004.1"/>
</dbReference>